<proteinExistence type="predicted"/>
<dbReference type="Proteomes" id="UP000675880">
    <property type="component" value="Unassembled WGS sequence"/>
</dbReference>
<dbReference type="InterPro" id="IPR009057">
    <property type="entry name" value="Homeodomain-like_sf"/>
</dbReference>
<evidence type="ECO:0000259" key="1">
    <source>
        <dbReference type="Pfam" id="PF01710"/>
    </source>
</evidence>
<name>A0ABN7MCD4_9BACT</name>
<comment type="caution">
    <text evidence="2">The sequence shown here is derived from an EMBL/GenBank/DDBJ whole genome shotgun (WGS) entry which is preliminary data.</text>
</comment>
<evidence type="ECO:0000313" key="2">
    <source>
        <dbReference type="EMBL" id="CAE6797751.1"/>
    </source>
</evidence>
<gene>
    <name evidence="2" type="ORF">NSPZN2_70178</name>
</gene>
<dbReference type="SUPFAM" id="SSF46689">
    <property type="entry name" value="Homeodomain-like"/>
    <property type="match status" value="1"/>
</dbReference>
<dbReference type="Pfam" id="PF01710">
    <property type="entry name" value="HTH_Tnp_IS630"/>
    <property type="match status" value="1"/>
</dbReference>
<keyword evidence="3" id="KW-1185">Reference proteome</keyword>
<evidence type="ECO:0000313" key="3">
    <source>
        <dbReference type="Proteomes" id="UP000675880"/>
    </source>
</evidence>
<protein>
    <submittedName>
        <fullName evidence="2">Transposase</fullName>
    </submittedName>
</protein>
<feature type="domain" description="Transposase Synechocystis PCC 6803" evidence="1">
    <location>
        <begin position="3"/>
        <end position="124"/>
    </location>
</feature>
<sequence>MEAYSQDLRDRVLRALERGERPTAIAARFEVSRVWVYQVRNRLTQTGQRSSLPIGGHRQSRLVGMEPTLRAWLKETGDLTLAEMCARLAAHGIAMKVPALWHQLDKWKLTLKKTPTRQRARSRRRASRTA</sequence>
<accession>A0ABN7MCD4</accession>
<reference evidence="2 3" key="1">
    <citation type="submission" date="2021-02" db="EMBL/GenBank/DDBJ databases">
        <authorList>
            <person name="Han P."/>
        </authorList>
    </citation>
    <scope>NUCLEOTIDE SEQUENCE [LARGE SCALE GENOMIC DNA]</scope>
    <source>
        <strain evidence="2">Candidatus Nitrospira sp. ZN2</strain>
    </source>
</reference>
<organism evidence="2 3">
    <name type="scientific">Nitrospira defluvii</name>
    <dbReference type="NCBI Taxonomy" id="330214"/>
    <lineage>
        <taxon>Bacteria</taxon>
        <taxon>Pseudomonadati</taxon>
        <taxon>Nitrospirota</taxon>
        <taxon>Nitrospiria</taxon>
        <taxon>Nitrospirales</taxon>
        <taxon>Nitrospiraceae</taxon>
        <taxon>Nitrospira</taxon>
    </lineage>
</organism>
<dbReference type="InterPro" id="IPR002622">
    <property type="entry name" value="Transposase_14"/>
</dbReference>
<dbReference type="EMBL" id="CAJNBJ010000020">
    <property type="protein sequence ID" value="CAE6797751.1"/>
    <property type="molecule type" value="Genomic_DNA"/>
</dbReference>